<reference evidence="1 2" key="1">
    <citation type="submission" date="2015-10" db="EMBL/GenBank/DDBJ databases">
        <title>Butyribacter intestini gen. nov., sp. nov., a butyric acid-producing bacterium of the family Lachnospiraceae isolated from the human faeces.</title>
        <authorList>
            <person name="Zou Y."/>
            <person name="Xue W."/>
            <person name="Luo G."/>
            <person name="Lv M."/>
        </authorList>
    </citation>
    <scope>NUCLEOTIDE SEQUENCE [LARGE SCALE GENOMIC DNA]</scope>
    <source>
        <strain evidence="1 2">TF01-11</strain>
    </source>
</reference>
<dbReference type="SUPFAM" id="SSF55021">
    <property type="entry name" value="ACT-like"/>
    <property type="match status" value="1"/>
</dbReference>
<keyword evidence="2" id="KW-1185">Reference proteome</keyword>
<proteinExistence type="predicted"/>
<dbReference type="NCBIfam" id="TIGR03959">
    <property type="entry name" value="hyd_TM1266"/>
    <property type="match status" value="1"/>
</dbReference>
<dbReference type="InterPro" id="IPR045865">
    <property type="entry name" value="ACT-like_dom_sf"/>
</dbReference>
<evidence type="ECO:0000313" key="1">
    <source>
        <dbReference type="EMBL" id="KQC85961.1"/>
    </source>
</evidence>
<evidence type="ECO:0000313" key="2">
    <source>
        <dbReference type="Proteomes" id="UP000050833"/>
    </source>
</evidence>
<gene>
    <name evidence="1" type="ORF">APZ18_01815</name>
</gene>
<accession>A0AAW3JVZ5</accession>
<dbReference type="AlphaFoldDB" id="A0AAW3JVZ5"/>
<comment type="caution">
    <text evidence="1">The sequence shown here is derived from an EMBL/GenBank/DDBJ whole genome shotgun (WGS) entry which is preliminary data.</text>
</comment>
<name>A0AAW3JVZ5_9FIRM</name>
<dbReference type="RefSeq" id="WP_022013503.1">
    <property type="nucleotide sequence ID" value="NZ_DBGBRS010000022.1"/>
</dbReference>
<organism evidence="1 2">
    <name type="scientific">Butyribacter intestini</name>
    <dbReference type="NCBI Taxonomy" id="1703332"/>
    <lineage>
        <taxon>Bacteria</taxon>
        <taxon>Bacillati</taxon>
        <taxon>Bacillota</taxon>
        <taxon>Clostridia</taxon>
        <taxon>Lachnospirales</taxon>
        <taxon>Lachnospiraceae</taxon>
        <taxon>Butyribacter</taxon>
    </lineage>
</organism>
<sequence length="81" mass="8902">METRIAILGIIVENMDSVSEVNELLHEYNKYIIGRMGMPYREKNVSVISIVMDAPNNVISAVSGKLGMLDGVSAKAVYSKK</sequence>
<dbReference type="Gene3D" id="3.30.70.1150">
    <property type="entry name" value="ACT-like. Chain A, domain 2"/>
    <property type="match status" value="1"/>
</dbReference>
<dbReference type="Pfam" id="PF21699">
    <property type="entry name" value="TM1266-like"/>
    <property type="match status" value="1"/>
</dbReference>
<dbReference type="InterPro" id="IPR027271">
    <property type="entry name" value="Acetolactate_synth/TF_NikR_C"/>
</dbReference>
<dbReference type="EMBL" id="LLKB01000001">
    <property type="protein sequence ID" value="KQC85961.1"/>
    <property type="molecule type" value="Genomic_DNA"/>
</dbReference>
<protein>
    <submittedName>
        <fullName evidence="1">Iron-only hydrogenase system regulator</fullName>
    </submittedName>
</protein>
<dbReference type="InterPro" id="IPR023860">
    <property type="entry name" value="FeFe-hyd_TM1266"/>
</dbReference>
<dbReference type="Proteomes" id="UP000050833">
    <property type="component" value="Unassembled WGS sequence"/>
</dbReference>